<dbReference type="InParanoid" id="A0D8Q1"/>
<dbReference type="HOGENOM" id="CLU_1690134_0_0_1"/>
<gene>
    <name evidence="1" type="ORF">GSPATT00014364001</name>
</gene>
<dbReference type="AlphaFoldDB" id="A0D8Q1"/>
<protein>
    <submittedName>
        <fullName evidence="1">Uncharacterized protein</fullName>
    </submittedName>
</protein>
<dbReference type="RefSeq" id="XP_001446815.1">
    <property type="nucleotide sequence ID" value="XM_001446778.1"/>
</dbReference>
<dbReference type="EMBL" id="CT868330">
    <property type="protein sequence ID" value="CAK79418.1"/>
    <property type="molecule type" value="Genomic_DNA"/>
</dbReference>
<dbReference type="Proteomes" id="UP000000600">
    <property type="component" value="Unassembled WGS sequence"/>
</dbReference>
<dbReference type="KEGG" id="ptm:GSPATT00014364001"/>
<accession>A0D8Q1</accession>
<dbReference type="GeneID" id="5032599"/>
<name>A0D8Q1_PARTE</name>
<organism evidence="1 2">
    <name type="scientific">Paramecium tetraurelia</name>
    <dbReference type="NCBI Taxonomy" id="5888"/>
    <lineage>
        <taxon>Eukaryota</taxon>
        <taxon>Sar</taxon>
        <taxon>Alveolata</taxon>
        <taxon>Ciliophora</taxon>
        <taxon>Intramacronucleata</taxon>
        <taxon>Oligohymenophorea</taxon>
        <taxon>Peniculida</taxon>
        <taxon>Parameciidae</taxon>
        <taxon>Paramecium</taxon>
    </lineage>
</organism>
<sequence length="156" mass="18752">MSLQYFTKKDIQQSIGMLLNLYNSNTKEYFGRTYESPQLELNYQQANQLLEHPEVFCYFHLRQIESIQVAAEIVLFGILKYIIFQVFNIQYLLVIQIFKEKGSNYIKQIDYWLVFRGYWLRRGLSRFLISMRLFTEQIHKVMVSCVDDKSHELVRG</sequence>
<evidence type="ECO:0000313" key="1">
    <source>
        <dbReference type="EMBL" id="CAK79418.1"/>
    </source>
</evidence>
<proteinExistence type="predicted"/>
<evidence type="ECO:0000313" key="2">
    <source>
        <dbReference type="Proteomes" id="UP000000600"/>
    </source>
</evidence>
<reference evidence="1 2" key="1">
    <citation type="journal article" date="2006" name="Nature">
        <title>Global trends of whole-genome duplications revealed by the ciliate Paramecium tetraurelia.</title>
        <authorList>
            <consortium name="Genoscope"/>
            <person name="Aury J.-M."/>
            <person name="Jaillon O."/>
            <person name="Duret L."/>
            <person name="Noel B."/>
            <person name="Jubin C."/>
            <person name="Porcel B.M."/>
            <person name="Segurens B."/>
            <person name="Daubin V."/>
            <person name="Anthouard V."/>
            <person name="Aiach N."/>
            <person name="Arnaiz O."/>
            <person name="Billaut A."/>
            <person name="Beisson J."/>
            <person name="Blanc I."/>
            <person name="Bouhouche K."/>
            <person name="Camara F."/>
            <person name="Duharcourt S."/>
            <person name="Guigo R."/>
            <person name="Gogendeau D."/>
            <person name="Katinka M."/>
            <person name="Keller A.-M."/>
            <person name="Kissmehl R."/>
            <person name="Klotz C."/>
            <person name="Koll F."/>
            <person name="Le Moue A."/>
            <person name="Lepere C."/>
            <person name="Malinsky S."/>
            <person name="Nowacki M."/>
            <person name="Nowak J.K."/>
            <person name="Plattner H."/>
            <person name="Poulain J."/>
            <person name="Ruiz F."/>
            <person name="Serrano V."/>
            <person name="Zagulski M."/>
            <person name="Dessen P."/>
            <person name="Betermier M."/>
            <person name="Weissenbach J."/>
            <person name="Scarpelli C."/>
            <person name="Schachter V."/>
            <person name="Sperling L."/>
            <person name="Meyer E."/>
            <person name="Cohen J."/>
            <person name="Wincker P."/>
        </authorList>
    </citation>
    <scope>NUCLEOTIDE SEQUENCE [LARGE SCALE GENOMIC DNA]</scope>
    <source>
        <strain evidence="1 2">Stock d4-2</strain>
    </source>
</reference>
<keyword evidence="2" id="KW-1185">Reference proteome</keyword>